<evidence type="ECO:0000313" key="3">
    <source>
        <dbReference type="Proteomes" id="UP000219565"/>
    </source>
</evidence>
<dbReference type="Pfam" id="PF03372">
    <property type="entry name" value="Exo_endo_phos"/>
    <property type="match status" value="1"/>
</dbReference>
<evidence type="ECO:0000259" key="1">
    <source>
        <dbReference type="Pfam" id="PF03372"/>
    </source>
</evidence>
<dbReference type="OrthoDB" id="4541127at2"/>
<dbReference type="EMBL" id="OBEG01000003">
    <property type="protein sequence ID" value="SNY81519.1"/>
    <property type="molecule type" value="Genomic_DNA"/>
</dbReference>
<dbReference type="InterPro" id="IPR036691">
    <property type="entry name" value="Endo/exonu/phosph_ase_sf"/>
</dbReference>
<dbReference type="InterPro" id="IPR005135">
    <property type="entry name" value="Endo/exonuclease/phosphatase"/>
</dbReference>
<reference evidence="2 3" key="1">
    <citation type="submission" date="2017-09" db="EMBL/GenBank/DDBJ databases">
        <authorList>
            <person name="Ehlers B."/>
            <person name="Leendertz F.H."/>
        </authorList>
    </citation>
    <scope>NUCLEOTIDE SEQUENCE [LARGE SCALE GENOMIC DNA]</scope>
    <source>
        <strain evidence="2 3">DSM 45537</strain>
    </source>
</reference>
<keyword evidence="2" id="KW-0540">Nuclease</keyword>
<accession>A0A285L984</accession>
<keyword evidence="2" id="KW-0378">Hydrolase</keyword>
<proteinExistence type="predicted"/>
<protein>
    <submittedName>
        <fullName evidence="2">Metal-dependent hydrolase, endonuclease/exonuclease/phosphatase family</fullName>
    </submittedName>
</protein>
<feature type="domain" description="Endonuclease/exonuclease/phosphatase" evidence="1">
    <location>
        <begin position="5"/>
        <end position="228"/>
    </location>
</feature>
<dbReference type="RefSeq" id="WP_097245519.1">
    <property type="nucleotide sequence ID" value="NZ_OBEG01000003.1"/>
</dbReference>
<keyword evidence="3" id="KW-1185">Reference proteome</keyword>
<dbReference type="STRING" id="1379680.GCA_001612615_05666"/>
<gene>
    <name evidence="2" type="ORF">SAMN04244553_3116</name>
</gene>
<dbReference type="Gene3D" id="3.60.10.10">
    <property type="entry name" value="Endonuclease/exonuclease/phosphatase"/>
    <property type="match status" value="1"/>
</dbReference>
<organism evidence="2 3">
    <name type="scientific">Nocardia amikacinitolerans</name>
    <dbReference type="NCBI Taxonomy" id="756689"/>
    <lineage>
        <taxon>Bacteria</taxon>
        <taxon>Bacillati</taxon>
        <taxon>Actinomycetota</taxon>
        <taxon>Actinomycetes</taxon>
        <taxon>Mycobacteriales</taxon>
        <taxon>Nocardiaceae</taxon>
        <taxon>Nocardia</taxon>
    </lineage>
</organism>
<keyword evidence="2" id="KW-0255">Endonuclease</keyword>
<dbReference type="GO" id="GO:0004519">
    <property type="term" value="F:endonuclease activity"/>
    <property type="evidence" value="ECO:0007669"/>
    <property type="project" value="UniProtKB-KW"/>
</dbReference>
<dbReference type="GO" id="GO:0004527">
    <property type="term" value="F:exonuclease activity"/>
    <property type="evidence" value="ECO:0007669"/>
    <property type="project" value="UniProtKB-KW"/>
</dbReference>
<dbReference type="AlphaFoldDB" id="A0A285L984"/>
<evidence type="ECO:0000313" key="2">
    <source>
        <dbReference type="EMBL" id="SNY81519.1"/>
    </source>
</evidence>
<sequence length="237" mass="25551">MITVATWNVLHRVHAENWYEDVATKWPVEDERIEAIAARIAKRSEQIIALQEVSGDQLAALRDALPDRTIHTLRYPRVPRPKRIPTSLRDRDEYLVLVVDDPGHTVLAAAFGDDPGKGALVVATSGLTVVATHVTGDERRRRQLSTLAGWALSDPSRPAVLLGDFNADRDVVAEGLGAGFTVAELPAGSLPTRPRTSGSKSQFIDHVVTHGADAVEAAVESADGLSDHNPVRATIAV</sequence>
<dbReference type="Proteomes" id="UP000219565">
    <property type="component" value="Unassembled WGS sequence"/>
</dbReference>
<dbReference type="SUPFAM" id="SSF56219">
    <property type="entry name" value="DNase I-like"/>
    <property type="match status" value="1"/>
</dbReference>
<keyword evidence="2" id="KW-0269">Exonuclease</keyword>
<name>A0A285L984_9NOCA</name>